<keyword evidence="1 5" id="KW-0489">Methyltransferase</keyword>
<reference evidence="5 6" key="1">
    <citation type="submission" date="2024-07" db="EMBL/GenBank/DDBJ databases">
        <title>Section-level genome sequencing and comparative genomics of Aspergillus sections Usti and Cavernicolus.</title>
        <authorList>
            <consortium name="Lawrence Berkeley National Laboratory"/>
            <person name="Nybo J.L."/>
            <person name="Vesth T.C."/>
            <person name="Theobald S."/>
            <person name="Frisvad J.C."/>
            <person name="Larsen T.O."/>
            <person name="Kjaerboelling I."/>
            <person name="Rothschild-Mancinelli K."/>
            <person name="Lyhne E.K."/>
            <person name="Kogle M.E."/>
            <person name="Barry K."/>
            <person name="Clum A."/>
            <person name="Na H."/>
            <person name="Ledsgaard L."/>
            <person name="Lin J."/>
            <person name="Lipzen A."/>
            <person name="Kuo A."/>
            <person name="Riley R."/>
            <person name="Mondo S."/>
            <person name="Labutti K."/>
            <person name="Haridas S."/>
            <person name="Pangalinan J."/>
            <person name="Salamov A.A."/>
            <person name="Simmons B.A."/>
            <person name="Magnuson J.K."/>
            <person name="Chen J."/>
            <person name="Drula E."/>
            <person name="Henrissat B."/>
            <person name="Wiebenga A."/>
            <person name="Lubbers R.J."/>
            <person name="Gomes A.C."/>
            <person name="Makela M.R."/>
            <person name="Stajich J."/>
            <person name="Grigoriev I.V."/>
            <person name="Mortensen U.H."/>
            <person name="De Vries R.P."/>
            <person name="Baker S.E."/>
            <person name="Andersen M.R."/>
        </authorList>
    </citation>
    <scope>NUCLEOTIDE SEQUENCE [LARGE SCALE GENOMIC DNA]</scope>
    <source>
        <strain evidence="5 6">CBS 123904</strain>
    </source>
</reference>
<accession>A0ABR4KY99</accession>
<dbReference type="Pfam" id="PF13649">
    <property type="entry name" value="Methyltransf_25"/>
    <property type="match status" value="1"/>
</dbReference>
<evidence type="ECO:0000256" key="3">
    <source>
        <dbReference type="ARBA" id="ARBA00022691"/>
    </source>
</evidence>
<evidence type="ECO:0000259" key="4">
    <source>
        <dbReference type="Pfam" id="PF13649"/>
    </source>
</evidence>
<protein>
    <submittedName>
        <fullName evidence="5">S-adenosyl-L-methionine-dependent methyltransferase</fullName>
    </submittedName>
</protein>
<keyword evidence="6" id="KW-1185">Reference proteome</keyword>
<sequence length="527" mass="59213">MIETDPLHPQANGTGHFQNGKVPAPSYLAERVIDMSLLSHEEICDRVRQSLVEVSNGLAADKITFTCGSHGISSSVRSQAENALLDAFVSPYRWAVRPFWVGGDEPVLILLSNRQYNIHSPSLGGLLDALSDVETSTPTADMLYRLANELDNRSLKRTVPERANFIEKKLTSVANGDSLLLATLAAEILTFQGTPTIPMKSVMKLQEKAAGPVDMNGYQRHSAATFEKRINVDDYNFFELVHPAYFRQTVALAQLVTEFVKHPFPRAIDVGTGPGTNLLAFLELLPQTDVLAIEPSDVAFKYLTGHFKGEERVTCMQEDFLCAPVEPEWVDYIMSTGASHHFHTDGFLQRSIEWLRPGGYWFIADEMISHFETRKERHLNLLRHHLAYMVPLCFPWPAADMDLWTHSEREFVNDFNSTIPQAKFFADSGNVSEAEILCRELLSRTEGRGFTSQVSDPYLAFWRLQWLELQALVAGLDYDVEQKTHPRHFIKMAESAGLKCVAHKRVYGTVGVTDHCAGTHVMAFQKV</sequence>
<proteinExistence type="predicted"/>
<evidence type="ECO:0000313" key="6">
    <source>
        <dbReference type="Proteomes" id="UP001610446"/>
    </source>
</evidence>
<organism evidence="5 6">
    <name type="scientific">Aspergillus pseudoustus</name>
    <dbReference type="NCBI Taxonomy" id="1810923"/>
    <lineage>
        <taxon>Eukaryota</taxon>
        <taxon>Fungi</taxon>
        <taxon>Dikarya</taxon>
        <taxon>Ascomycota</taxon>
        <taxon>Pezizomycotina</taxon>
        <taxon>Eurotiomycetes</taxon>
        <taxon>Eurotiomycetidae</taxon>
        <taxon>Eurotiales</taxon>
        <taxon>Aspergillaceae</taxon>
        <taxon>Aspergillus</taxon>
        <taxon>Aspergillus subgen. Nidulantes</taxon>
    </lineage>
</organism>
<evidence type="ECO:0000256" key="2">
    <source>
        <dbReference type="ARBA" id="ARBA00022679"/>
    </source>
</evidence>
<dbReference type="InterPro" id="IPR041698">
    <property type="entry name" value="Methyltransf_25"/>
</dbReference>
<dbReference type="CDD" id="cd02440">
    <property type="entry name" value="AdoMet_MTases"/>
    <property type="match status" value="1"/>
</dbReference>
<dbReference type="PANTHER" id="PTHR44942:SF4">
    <property type="entry name" value="METHYLTRANSFERASE TYPE 11 DOMAIN-CONTAINING PROTEIN"/>
    <property type="match status" value="1"/>
</dbReference>
<evidence type="ECO:0000313" key="5">
    <source>
        <dbReference type="EMBL" id="KAL2857259.1"/>
    </source>
</evidence>
<dbReference type="PANTHER" id="PTHR44942">
    <property type="entry name" value="METHYLTRANSF_11 DOMAIN-CONTAINING PROTEIN"/>
    <property type="match status" value="1"/>
</dbReference>
<dbReference type="SUPFAM" id="SSF53335">
    <property type="entry name" value="S-adenosyl-L-methionine-dependent methyltransferases"/>
    <property type="match status" value="1"/>
</dbReference>
<dbReference type="EMBL" id="JBFXLU010000004">
    <property type="protein sequence ID" value="KAL2857259.1"/>
    <property type="molecule type" value="Genomic_DNA"/>
</dbReference>
<comment type="caution">
    <text evidence="5">The sequence shown here is derived from an EMBL/GenBank/DDBJ whole genome shotgun (WGS) entry which is preliminary data.</text>
</comment>
<keyword evidence="2" id="KW-0808">Transferase</keyword>
<dbReference type="InterPro" id="IPR051052">
    <property type="entry name" value="Diverse_substrate_MTase"/>
</dbReference>
<gene>
    <name evidence="5" type="ORF">BJY01DRAFT_231024</name>
</gene>
<dbReference type="GO" id="GO:0032259">
    <property type="term" value="P:methylation"/>
    <property type="evidence" value="ECO:0007669"/>
    <property type="project" value="UniProtKB-KW"/>
</dbReference>
<dbReference type="GO" id="GO:0008168">
    <property type="term" value="F:methyltransferase activity"/>
    <property type="evidence" value="ECO:0007669"/>
    <property type="project" value="UniProtKB-KW"/>
</dbReference>
<name>A0ABR4KY99_9EURO</name>
<keyword evidence="3" id="KW-0949">S-adenosyl-L-methionine</keyword>
<feature type="domain" description="Methyltransferase" evidence="4">
    <location>
        <begin position="268"/>
        <end position="359"/>
    </location>
</feature>
<evidence type="ECO:0000256" key="1">
    <source>
        <dbReference type="ARBA" id="ARBA00022603"/>
    </source>
</evidence>
<dbReference type="Gene3D" id="3.40.50.150">
    <property type="entry name" value="Vaccinia Virus protein VP39"/>
    <property type="match status" value="1"/>
</dbReference>
<dbReference type="InterPro" id="IPR029063">
    <property type="entry name" value="SAM-dependent_MTases_sf"/>
</dbReference>
<dbReference type="Proteomes" id="UP001610446">
    <property type="component" value="Unassembled WGS sequence"/>
</dbReference>